<gene>
    <name evidence="2" type="ORF">RND71_009732</name>
</gene>
<organism evidence="2 3">
    <name type="scientific">Anisodus tanguticus</name>
    <dbReference type="NCBI Taxonomy" id="243964"/>
    <lineage>
        <taxon>Eukaryota</taxon>
        <taxon>Viridiplantae</taxon>
        <taxon>Streptophyta</taxon>
        <taxon>Embryophyta</taxon>
        <taxon>Tracheophyta</taxon>
        <taxon>Spermatophyta</taxon>
        <taxon>Magnoliopsida</taxon>
        <taxon>eudicotyledons</taxon>
        <taxon>Gunneridae</taxon>
        <taxon>Pentapetalae</taxon>
        <taxon>asterids</taxon>
        <taxon>lamiids</taxon>
        <taxon>Solanales</taxon>
        <taxon>Solanaceae</taxon>
        <taxon>Solanoideae</taxon>
        <taxon>Hyoscyameae</taxon>
        <taxon>Anisodus</taxon>
    </lineage>
</organism>
<dbReference type="Proteomes" id="UP001291623">
    <property type="component" value="Unassembled WGS sequence"/>
</dbReference>
<name>A0AAE1SIB1_9SOLA</name>
<sequence length="285" mass="32480">MEPLGFMMVRGVSVDICAKKIINYNFRRESKNEKDFPLRYTDYDKRMKNSDDHRVWAASVIAKETPNWIDPIVGIHKNTLTNEINFWLAIISSRVFPSFNDTNIMLEKALMIAALMTRSKINVGEIIQDEIRDRARVPRIYRIYRYTEPKQTVDYTRLEYGNKRKIIVPQSQATPIVLDTEILGSVDQPSPVSTSVPDSTSFPQVLAPTTETVSTKYMSISSVPTVGPGIPTYSMRLIFMVEDKVMKLVEEFLAYVKEAIQTALAPHKANLEAVRAEQKSIKAQL</sequence>
<accession>A0AAE1SIB1</accession>
<dbReference type="Pfam" id="PF20167">
    <property type="entry name" value="Transposase_32"/>
    <property type="match status" value="1"/>
</dbReference>
<keyword evidence="3" id="KW-1185">Reference proteome</keyword>
<dbReference type="InterPro" id="IPR046796">
    <property type="entry name" value="Transposase_32_dom"/>
</dbReference>
<comment type="caution">
    <text evidence="2">The sequence shown here is derived from an EMBL/GenBank/DDBJ whole genome shotgun (WGS) entry which is preliminary data.</text>
</comment>
<protein>
    <recommendedName>
        <fullName evidence="1">Putative plant transposon protein domain-containing protein</fullName>
    </recommendedName>
</protein>
<evidence type="ECO:0000313" key="3">
    <source>
        <dbReference type="Proteomes" id="UP001291623"/>
    </source>
</evidence>
<dbReference type="AlphaFoldDB" id="A0AAE1SIB1"/>
<dbReference type="EMBL" id="JAVYJV010000005">
    <property type="protein sequence ID" value="KAK4370257.1"/>
    <property type="molecule type" value="Genomic_DNA"/>
</dbReference>
<reference evidence="2" key="1">
    <citation type="submission" date="2023-12" db="EMBL/GenBank/DDBJ databases">
        <title>Genome assembly of Anisodus tanguticus.</title>
        <authorList>
            <person name="Wang Y.-J."/>
        </authorList>
    </citation>
    <scope>NUCLEOTIDE SEQUENCE</scope>
    <source>
        <strain evidence="2">KB-2021</strain>
        <tissue evidence="2">Leaf</tissue>
    </source>
</reference>
<evidence type="ECO:0000259" key="1">
    <source>
        <dbReference type="Pfam" id="PF20167"/>
    </source>
</evidence>
<feature type="domain" description="Putative plant transposon protein" evidence="1">
    <location>
        <begin position="6"/>
        <end position="137"/>
    </location>
</feature>
<evidence type="ECO:0000313" key="2">
    <source>
        <dbReference type="EMBL" id="KAK4370257.1"/>
    </source>
</evidence>
<proteinExistence type="predicted"/>